<reference evidence="1 2" key="1">
    <citation type="journal article" date="2014" name="Genome Biol. Evol.">
        <title>The genome of the myxosporean Thelohanellus kitauei shows adaptations to nutrient acquisition within its fish host.</title>
        <authorList>
            <person name="Yang Y."/>
            <person name="Xiong J."/>
            <person name="Zhou Z."/>
            <person name="Huo F."/>
            <person name="Miao W."/>
            <person name="Ran C."/>
            <person name="Liu Y."/>
            <person name="Zhang J."/>
            <person name="Feng J."/>
            <person name="Wang M."/>
            <person name="Wang M."/>
            <person name="Wang L."/>
            <person name="Yao B."/>
        </authorList>
    </citation>
    <scope>NUCLEOTIDE SEQUENCE [LARGE SCALE GENOMIC DNA]</scope>
    <source>
        <strain evidence="1">Wuqing</strain>
    </source>
</reference>
<sequence>MENIFSYLPREYPSYSRSISKYYHSFFQQYLKTFPRSQRCKYIPNSQFILQSIYFIGRYQDTSLLLYMMQFKSSVPEIYRPDMLVLQAKFHRSERTKSFRMPSKQNTRFTCFSNKCFSTKKTTSSYNFEVLQREKGFGDHSHRGSAICTNAHTVFPGQNGGIQILCKTSYTSYLLVVSGNSSTIAPLSIKRKNTRSYVLALMFVLSSTCSAKDLQLFIFDKTLGSNRWTCLQFAYRSYCLKVGSYLCLMQQPLQTSQPFAGMLIKRPLQI</sequence>
<dbReference type="EMBL" id="JWZT01002365">
    <property type="protein sequence ID" value="KII69562.1"/>
    <property type="molecule type" value="Genomic_DNA"/>
</dbReference>
<dbReference type="AlphaFoldDB" id="A0A0C2N6M4"/>
<evidence type="ECO:0000313" key="1">
    <source>
        <dbReference type="EMBL" id="KII69562.1"/>
    </source>
</evidence>
<proteinExistence type="predicted"/>
<name>A0A0C2N6M4_THEKT</name>
<accession>A0A0C2N6M4</accession>
<gene>
    <name evidence="1" type="ORF">RF11_00394</name>
</gene>
<comment type="caution">
    <text evidence="1">The sequence shown here is derived from an EMBL/GenBank/DDBJ whole genome shotgun (WGS) entry which is preliminary data.</text>
</comment>
<evidence type="ECO:0000313" key="2">
    <source>
        <dbReference type="Proteomes" id="UP000031668"/>
    </source>
</evidence>
<keyword evidence="2" id="KW-1185">Reference proteome</keyword>
<organism evidence="1 2">
    <name type="scientific">Thelohanellus kitauei</name>
    <name type="common">Myxosporean</name>
    <dbReference type="NCBI Taxonomy" id="669202"/>
    <lineage>
        <taxon>Eukaryota</taxon>
        <taxon>Metazoa</taxon>
        <taxon>Cnidaria</taxon>
        <taxon>Myxozoa</taxon>
        <taxon>Myxosporea</taxon>
        <taxon>Bivalvulida</taxon>
        <taxon>Platysporina</taxon>
        <taxon>Myxobolidae</taxon>
        <taxon>Thelohanellus</taxon>
    </lineage>
</organism>
<protein>
    <submittedName>
        <fullName evidence="1">Uncharacterized protein</fullName>
    </submittedName>
</protein>
<dbReference type="Proteomes" id="UP000031668">
    <property type="component" value="Unassembled WGS sequence"/>
</dbReference>